<name>A0AA51RA66_9BACT</name>
<dbReference type="Pfam" id="PF19295">
    <property type="entry name" value="SufBD_N"/>
    <property type="match status" value="1"/>
</dbReference>
<dbReference type="AlphaFoldDB" id="A0AA51RA66"/>
<evidence type="ECO:0000259" key="2">
    <source>
        <dbReference type="Pfam" id="PF01458"/>
    </source>
</evidence>
<dbReference type="PANTHER" id="PTHR43575">
    <property type="entry name" value="PROTEIN ABCI7, CHLOROPLASTIC"/>
    <property type="match status" value="1"/>
</dbReference>
<evidence type="ECO:0000256" key="1">
    <source>
        <dbReference type="ARBA" id="ARBA00043967"/>
    </source>
</evidence>
<accession>A0AA51RA66</accession>
<sequence length="442" mass="49535">MSKLIKEDIDKFFIEQFQAFENSLNGESKKPLHAERKTAIDKFKTAGFPHAKDEEYKYSNIAKTFGRLFSLDNMSDGAFSLSIDEASKYFIPELDAIRLVFVNGVLDANLSDDFSSLPKGVHIQPIKIAADDYAEDFEKHFNKHEIEGADNFTDLNTAFTNGGVFVKIDKSVVAEKSIACYYFNDAKNADIVSQPRNLVIAEKNSQASVIESYITLGEHASFTNAVTEIVVEDDAIFDYYKYQNESDKAIQVGTTMVHQLGKSVFNGVTLSLNGAMLRNNLNIAVHKEHSETNMYGLYLLDGNTHVDNHTVVDHKVPNCESNEMYKGILDGKSRGVFNGKIFVRQDAQKTNAFQSNRNVVLSDDAEVDTKPQLEIWADDVQCSHGCTVGQLDADQLFYLRARGIDKKTAKSILLNAFASDVLSNIKIEAFRTLMENKIHERL</sequence>
<feature type="domain" description="SUF system FeS cluster assembly SufBD core" evidence="2">
    <location>
        <begin position="189"/>
        <end position="417"/>
    </location>
</feature>
<gene>
    <name evidence="4" type="primary">sufD</name>
    <name evidence="4" type="ORF">QYS48_32790</name>
</gene>
<dbReference type="InterPro" id="IPR011542">
    <property type="entry name" value="SUF_FeS_clus_asmbl_SufD"/>
</dbReference>
<comment type="similarity">
    <text evidence="1">Belongs to the iron-sulfur cluster assembly SufBD family.</text>
</comment>
<evidence type="ECO:0000313" key="5">
    <source>
        <dbReference type="Proteomes" id="UP001244443"/>
    </source>
</evidence>
<evidence type="ECO:0000313" key="4">
    <source>
        <dbReference type="EMBL" id="WMN06518.1"/>
    </source>
</evidence>
<dbReference type="PANTHER" id="PTHR43575:SF1">
    <property type="entry name" value="PROTEIN ABCI7, CHLOROPLASTIC"/>
    <property type="match status" value="1"/>
</dbReference>
<dbReference type="Proteomes" id="UP001244443">
    <property type="component" value="Chromosome"/>
</dbReference>
<reference evidence="4" key="1">
    <citation type="submission" date="2023-08" db="EMBL/GenBank/DDBJ databases">
        <title>Comparative genomics and taxonomic characterization of three novel marine species of genus Marivirga.</title>
        <authorList>
            <person name="Muhammad N."/>
            <person name="Kim S.-G."/>
        </authorList>
    </citation>
    <scope>NUCLEOTIDE SEQUENCE [LARGE SCALE GENOMIC DNA]</scope>
    <source>
        <strain evidence="4">ABR2-2</strain>
    </source>
</reference>
<dbReference type="GO" id="GO:0016226">
    <property type="term" value="P:iron-sulfur cluster assembly"/>
    <property type="evidence" value="ECO:0007669"/>
    <property type="project" value="InterPro"/>
</dbReference>
<evidence type="ECO:0000259" key="3">
    <source>
        <dbReference type="Pfam" id="PF19295"/>
    </source>
</evidence>
<dbReference type="InterPro" id="IPR055346">
    <property type="entry name" value="Fe-S_cluster_assembly_SufBD"/>
</dbReference>
<feature type="domain" description="SUF system FeS cluster assembly SufBD N-terminal" evidence="3">
    <location>
        <begin position="9"/>
        <end position="178"/>
    </location>
</feature>
<dbReference type="InterPro" id="IPR045595">
    <property type="entry name" value="SufBD_N"/>
</dbReference>
<proteinExistence type="inferred from homology"/>
<dbReference type="RefSeq" id="WP_308356370.1">
    <property type="nucleotide sequence ID" value="NZ_CP129970.2"/>
</dbReference>
<protein>
    <submittedName>
        <fullName evidence="4">Fe-S cluster assembly protein SufD</fullName>
    </submittedName>
</protein>
<dbReference type="EMBL" id="CP129970">
    <property type="protein sequence ID" value="WMN06518.1"/>
    <property type="molecule type" value="Genomic_DNA"/>
</dbReference>
<dbReference type="SUPFAM" id="SSF101960">
    <property type="entry name" value="Stabilizer of iron transporter SufD"/>
    <property type="match status" value="1"/>
</dbReference>
<keyword evidence="5" id="KW-1185">Reference proteome</keyword>
<dbReference type="Pfam" id="PF01458">
    <property type="entry name" value="SUFBD_core"/>
    <property type="match status" value="1"/>
</dbReference>
<dbReference type="InterPro" id="IPR037284">
    <property type="entry name" value="SUF_FeS_clus_asmbl_SufBD_sf"/>
</dbReference>
<dbReference type="NCBIfam" id="TIGR01981">
    <property type="entry name" value="sufD"/>
    <property type="match status" value="1"/>
</dbReference>
<dbReference type="InterPro" id="IPR000825">
    <property type="entry name" value="SUF_FeS_clus_asmbl_SufBD_core"/>
</dbReference>
<organism evidence="4 5">
    <name type="scientific">Marivirga arenosa</name>
    <dbReference type="NCBI Taxonomy" id="3059076"/>
    <lineage>
        <taxon>Bacteria</taxon>
        <taxon>Pseudomonadati</taxon>
        <taxon>Bacteroidota</taxon>
        <taxon>Cytophagia</taxon>
        <taxon>Cytophagales</taxon>
        <taxon>Marivirgaceae</taxon>
        <taxon>Marivirga</taxon>
    </lineage>
</organism>